<dbReference type="RefSeq" id="YP_009103415.1">
    <property type="nucleotide sequence ID" value="NC_025459.1"/>
</dbReference>
<sequence length="60" mass="6558">MGIKTRLDQRSEGNNRMMLVDSATGEIVAIISAVSNKVEIEVETAKGLHIEKPNGFSSKR</sequence>
<dbReference type="EMBL" id="KJ858521">
    <property type="protein sequence ID" value="AII26835.1"/>
    <property type="molecule type" value="Genomic_DNA"/>
</dbReference>
<proteinExistence type="predicted"/>
<protein>
    <submittedName>
        <fullName evidence="1">Uncharacterized protein</fullName>
    </submittedName>
</protein>
<accession>A0A076G4H6</accession>
<dbReference type="GeneID" id="22112337"/>
<evidence type="ECO:0000313" key="1">
    <source>
        <dbReference type="EMBL" id="AII26835.1"/>
    </source>
</evidence>
<name>A0A076G4H6_9CAUD</name>
<keyword evidence="2" id="KW-1185">Reference proteome</keyword>
<dbReference type="Proteomes" id="UP000028666">
    <property type="component" value="Segment"/>
</dbReference>
<dbReference type="KEGG" id="vg:22112337"/>
<evidence type="ECO:0000313" key="2">
    <source>
        <dbReference type="Proteomes" id="UP000028666"/>
    </source>
</evidence>
<gene>
    <name evidence="1" type="ORF">AH6C_081</name>
</gene>
<reference evidence="1 2" key="1">
    <citation type="submission" date="2014-05" db="EMBL/GenBank/DDBJ databases">
        <title>Complete genome sequence of Aeromonas bacteriophage pAh6-C.</title>
        <authorList>
            <person name="Jun J.W."/>
            <person name="Park S.C."/>
        </authorList>
    </citation>
    <scope>NUCLEOTIDE SEQUENCE [LARGE SCALE GENOMIC DNA]</scope>
</reference>
<dbReference type="OrthoDB" id="40242at10239"/>
<organism evidence="1 2">
    <name type="scientific">Aeromonas phage pAh6-C</name>
    <dbReference type="NCBI Taxonomy" id="1505227"/>
    <lineage>
        <taxon>Viruses</taxon>
        <taxon>Duplodnaviria</taxon>
        <taxon>Heunggongvirae</taxon>
        <taxon>Uroviricota</taxon>
        <taxon>Caudoviricetes</taxon>
        <taxon>Chaseviridae</taxon>
        <taxon>Nefertitivirinae</taxon>
        <taxon>Pahsextavirus</taxon>
        <taxon>Pahsextavirus pAh6C</taxon>
    </lineage>
</organism>